<feature type="chain" id="PRO_5007139421" description="Sporulation protein" evidence="1">
    <location>
        <begin position="30"/>
        <end position="165"/>
    </location>
</feature>
<evidence type="ECO:0000313" key="2">
    <source>
        <dbReference type="EMBL" id="KWW16201.1"/>
    </source>
</evidence>
<dbReference type="RefSeq" id="WP_061143407.1">
    <property type="nucleotide sequence ID" value="NZ_LNNH01000035.1"/>
</dbReference>
<accession>A0A109MVE0</accession>
<organism evidence="2 3">
    <name type="scientific">Peribacillus simplex</name>
    <dbReference type="NCBI Taxonomy" id="1478"/>
    <lineage>
        <taxon>Bacteria</taxon>
        <taxon>Bacillati</taxon>
        <taxon>Bacillota</taxon>
        <taxon>Bacilli</taxon>
        <taxon>Bacillales</taxon>
        <taxon>Bacillaceae</taxon>
        <taxon>Peribacillus</taxon>
    </lineage>
</organism>
<dbReference type="Proteomes" id="UP000064189">
    <property type="component" value="Unassembled WGS sequence"/>
</dbReference>
<reference evidence="2 3" key="1">
    <citation type="submission" date="2015-11" db="EMBL/GenBank/DDBJ databases">
        <title>Genome Sequence of Bacillus simplex strain VanAntwerpen2.</title>
        <authorList>
            <person name="Couger M.B."/>
        </authorList>
    </citation>
    <scope>NUCLEOTIDE SEQUENCE [LARGE SCALE GENOMIC DNA]</scope>
    <source>
        <strain evidence="2 3">VanAntwerpen02</strain>
    </source>
</reference>
<dbReference type="EMBL" id="LNNH01000035">
    <property type="protein sequence ID" value="KWW16201.1"/>
    <property type="molecule type" value="Genomic_DNA"/>
</dbReference>
<gene>
    <name evidence="2" type="ORF">AS888_07290</name>
</gene>
<evidence type="ECO:0000256" key="1">
    <source>
        <dbReference type="SAM" id="SignalP"/>
    </source>
</evidence>
<feature type="signal peptide" evidence="1">
    <location>
        <begin position="1"/>
        <end position="29"/>
    </location>
</feature>
<evidence type="ECO:0000313" key="3">
    <source>
        <dbReference type="Proteomes" id="UP000064189"/>
    </source>
</evidence>
<dbReference type="PROSITE" id="PS51257">
    <property type="entry name" value="PROKAR_LIPOPROTEIN"/>
    <property type="match status" value="1"/>
</dbReference>
<name>A0A109MVE0_9BACI</name>
<dbReference type="AlphaFoldDB" id="A0A109MVE0"/>
<comment type="caution">
    <text evidence="2">The sequence shown here is derived from an EMBL/GenBank/DDBJ whole genome shotgun (WGS) entry which is preliminary data.</text>
</comment>
<proteinExistence type="predicted"/>
<evidence type="ECO:0008006" key="4">
    <source>
        <dbReference type="Google" id="ProtNLM"/>
    </source>
</evidence>
<keyword evidence="1" id="KW-0732">Signal</keyword>
<keyword evidence="3" id="KW-1185">Reference proteome</keyword>
<sequence length="165" mass="19601">MFRKRKYVYRSWMLLLVALCMLTACSSQGDGKTENLALIKRTNPKPMDIINGMDEEDEKGLISKVKETVANEDTIYDVIVVKNEKKIIVAYKVKHLQRFHMKKIEKNVTQHLEERFPKYDFIVSSDYKIFLESLRLNEFLKKENVPEKKARKKFKEIEELQKELI</sequence>
<protein>
    <recommendedName>
        <fullName evidence="4">Sporulation protein</fullName>
    </recommendedName>
</protein>